<evidence type="ECO:0000313" key="3">
    <source>
        <dbReference type="Proteomes" id="UP000032180"/>
    </source>
</evidence>
<dbReference type="Gramene" id="LPERR01G16790.1">
    <property type="protein sequence ID" value="LPERR01G16790.1"/>
    <property type="gene ID" value="LPERR01G16790"/>
</dbReference>
<reference evidence="3" key="2">
    <citation type="submission" date="2013-12" db="EMBL/GenBank/DDBJ databases">
        <authorList>
            <person name="Yu Y."/>
            <person name="Lee S."/>
            <person name="de Baynast K."/>
            <person name="Wissotski M."/>
            <person name="Liu L."/>
            <person name="Talag J."/>
            <person name="Goicoechea J."/>
            <person name="Angelova A."/>
            <person name="Jetty R."/>
            <person name="Kudrna D."/>
            <person name="Golser W."/>
            <person name="Rivera L."/>
            <person name="Zhang J."/>
            <person name="Wing R."/>
        </authorList>
    </citation>
    <scope>NUCLEOTIDE SEQUENCE</scope>
</reference>
<dbReference type="Proteomes" id="UP000032180">
    <property type="component" value="Chromosome 1"/>
</dbReference>
<dbReference type="HOGENOM" id="CLU_2295720_0_0_1"/>
<evidence type="ECO:0000256" key="1">
    <source>
        <dbReference type="SAM" id="MobiDB-lite"/>
    </source>
</evidence>
<feature type="compositionally biased region" description="Low complexity" evidence="1">
    <location>
        <begin position="65"/>
        <end position="87"/>
    </location>
</feature>
<name>A0A0D9V1Z7_9ORYZ</name>
<reference evidence="2 3" key="1">
    <citation type="submission" date="2012-08" db="EMBL/GenBank/DDBJ databases">
        <title>Oryza genome evolution.</title>
        <authorList>
            <person name="Wing R.A."/>
        </authorList>
    </citation>
    <scope>NUCLEOTIDE SEQUENCE</scope>
</reference>
<accession>A0A0D9V1Z7</accession>
<organism evidence="2 3">
    <name type="scientific">Leersia perrieri</name>
    <dbReference type="NCBI Taxonomy" id="77586"/>
    <lineage>
        <taxon>Eukaryota</taxon>
        <taxon>Viridiplantae</taxon>
        <taxon>Streptophyta</taxon>
        <taxon>Embryophyta</taxon>
        <taxon>Tracheophyta</taxon>
        <taxon>Spermatophyta</taxon>
        <taxon>Magnoliopsida</taxon>
        <taxon>Liliopsida</taxon>
        <taxon>Poales</taxon>
        <taxon>Poaceae</taxon>
        <taxon>BOP clade</taxon>
        <taxon>Oryzoideae</taxon>
        <taxon>Oryzeae</taxon>
        <taxon>Oryzinae</taxon>
        <taxon>Leersia</taxon>
    </lineage>
</organism>
<dbReference type="STRING" id="77586.A0A0D9V1Z7"/>
<feature type="region of interest" description="Disordered" evidence="1">
    <location>
        <begin position="1"/>
        <end position="26"/>
    </location>
</feature>
<feature type="compositionally biased region" description="Acidic residues" evidence="1">
    <location>
        <begin position="1"/>
        <end position="10"/>
    </location>
</feature>
<reference evidence="2" key="3">
    <citation type="submission" date="2015-04" db="UniProtKB">
        <authorList>
            <consortium name="EnsemblPlants"/>
        </authorList>
    </citation>
    <scope>IDENTIFICATION</scope>
</reference>
<sequence>MEQWEEDGDGEATAGSGGGGALPYTVGDEVEVRMDDDDGFHGIFYEATVSTRRLPVGCPTRWGTRSRSAWTTTASTAPSTRPMSPRSCTPRYTCHWLCGYG</sequence>
<proteinExistence type="predicted"/>
<keyword evidence="3" id="KW-1185">Reference proteome</keyword>
<evidence type="ECO:0000313" key="2">
    <source>
        <dbReference type="EnsemblPlants" id="LPERR01G16790.1"/>
    </source>
</evidence>
<dbReference type="AlphaFoldDB" id="A0A0D9V1Z7"/>
<protein>
    <recommendedName>
        <fullName evidence="4">Agenet domain-containing protein</fullName>
    </recommendedName>
</protein>
<evidence type="ECO:0008006" key="4">
    <source>
        <dbReference type="Google" id="ProtNLM"/>
    </source>
</evidence>
<dbReference type="EnsemblPlants" id="LPERR01G16790.1">
    <property type="protein sequence ID" value="LPERR01G16790.1"/>
    <property type="gene ID" value="LPERR01G16790"/>
</dbReference>
<feature type="region of interest" description="Disordered" evidence="1">
    <location>
        <begin position="63"/>
        <end position="87"/>
    </location>
</feature>